<dbReference type="CDD" id="cd06223">
    <property type="entry name" value="PRTases_typeI"/>
    <property type="match status" value="1"/>
</dbReference>
<dbReference type="SUPFAM" id="SSF53271">
    <property type="entry name" value="PRTase-like"/>
    <property type="match status" value="1"/>
</dbReference>
<sequence length="224" mass="26452">MNRCLQCHSAINETLHARNLFKRRRKLCCKCESQWKEIGISKTNCCPTCLKTLAIKETQCLDCQFLAQKFKLMDQLYCDYRYDGVMKEILHNYKFLKDVALSELLAYKLKLPKQDYHYNIPIPSPIERDQMRTFNPVEMVLEHLGVRYHRLLSTQLRAKQSELDKLTRAQQPNPFHLINDSIDLDDKNILLIDDIYTTGLTIHHAACKIFVRKIRKLDVFTFAR</sequence>
<dbReference type="PANTHER" id="PTHR47505">
    <property type="entry name" value="DNA UTILIZATION PROTEIN YHGH"/>
    <property type="match status" value="1"/>
</dbReference>
<keyword evidence="3" id="KW-1185">Reference proteome</keyword>
<name>A0ABZ3EGM4_9STAP</name>
<dbReference type="Gene3D" id="3.40.50.2020">
    <property type="match status" value="1"/>
</dbReference>
<evidence type="ECO:0000313" key="2">
    <source>
        <dbReference type="EMBL" id="XAF71531.1"/>
    </source>
</evidence>
<gene>
    <name evidence="2" type="ORF">QQM35_05405</name>
</gene>
<dbReference type="RefSeq" id="WP_251519133.1">
    <property type="nucleotide sequence ID" value="NZ_CP128355.1"/>
</dbReference>
<dbReference type="InterPro" id="IPR029057">
    <property type="entry name" value="PRTase-like"/>
</dbReference>
<dbReference type="EMBL" id="CP128355">
    <property type="protein sequence ID" value="XAF71531.1"/>
    <property type="molecule type" value="Genomic_DNA"/>
</dbReference>
<organism evidence="2 3">
    <name type="scientific">Staphylococcus hsinchuensis</name>
    <dbReference type="NCBI Taxonomy" id="3051183"/>
    <lineage>
        <taxon>Bacteria</taxon>
        <taxon>Bacillati</taxon>
        <taxon>Bacillota</taxon>
        <taxon>Bacilli</taxon>
        <taxon>Bacillales</taxon>
        <taxon>Staphylococcaceae</taxon>
        <taxon>Staphylococcus</taxon>
    </lineage>
</organism>
<dbReference type="InterPro" id="IPR051910">
    <property type="entry name" value="ComF/GntX_DNA_util-trans"/>
</dbReference>
<dbReference type="InterPro" id="IPR000836">
    <property type="entry name" value="PRTase_dom"/>
</dbReference>
<reference evidence="2 3" key="1">
    <citation type="journal article" date="2024" name="Pathogens">
        <title>Staphylococcus hsinchuensis sp. nov., Isolated from Soymilk.</title>
        <authorList>
            <person name="Wang Y.T."/>
            <person name="Lin Y.C."/>
            <person name="Hsieh Y.H."/>
            <person name="Lin Y.T."/>
            <person name="Hamada M."/>
            <person name="Chen C.C."/>
            <person name="Liou J.S."/>
            <person name="Lee A.Y."/>
            <person name="Zhang W.L."/>
            <person name="Chen Y.T."/>
            <person name="Huang C.H."/>
        </authorList>
    </citation>
    <scope>NUCLEOTIDE SEQUENCE [LARGE SCALE GENOMIC DNA]</scope>
    <source>
        <strain evidence="2 3">H164</strain>
    </source>
</reference>
<evidence type="ECO:0000256" key="1">
    <source>
        <dbReference type="ARBA" id="ARBA00008007"/>
    </source>
</evidence>
<protein>
    <submittedName>
        <fullName evidence="2">ComF family protein</fullName>
    </submittedName>
</protein>
<dbReference type="Proteomes" id="UP001436297">
    <property type="component" value="Chromosome"/>
</dbReference>
<accession>A0ABZ3EGM4</accession>
<dbReference type="PANTHER" id="PTHR47505:SF1">
    <property type="entry name" value="DNA UTILIZATION PROTEIN YHGH"/>
    <property type="match status" value="1"/>
</dbReference>
<evidence type="ECO:0000313" key="3">
    <source>
        <dbReference type="Proteomes" id="UP001436297"/>
    </source>
</evidence>
<comment type="similarity">
    <text evidence="1">Belongs to the ComF/GntX family.</text>
</comment>
<proteinExistence type="inferred from homology"/>